<protein>
    <submittedName>
        <fullName evidence="3">NIPSNAP family containing protein</fullName>
    </submittedName>
</protein>
<dbReference type="InterPro" id="IPR012577">
    <property type="entry name" value="NIPSNAP"/>
</dbReference>
<dbReference type="EMBL" id="ADVG01000007">
    <property type="protein sequence ID" value="EFH79580.1"/>
    <property type="molecule type" value="Genomic_DNA"/>
</dbReference>
<dbReference type="InterPro" id="IPR011008">
    <property type="entry name" value="Dimeric_a/b-barrel"/>
</dbReference>
<keyword evidence="4" id="KW-1185">Reference proteome</keyword>
<evidence type="ECO:0000313" key="3">
    <source>
        <dbReference type="EMBL" id="EFH79580.1"/>
    </source>
</evidence>
<gene>
    <name evidence="3" type="ORF">Krac_0034</name>
</gene>
<dbReference type="eggNOG" id="COG1359">
    <property type="taxonomic scope" value="Bacteria"/>
</dbReference>
<proteinExistence type="predicted"/>
<sequence>MSDTRAQTQVGSCTSARQTPEQAGERCCPIIELRQYIHQPGLRDDFIALFDEHFIEEQERYGAQIIGQFRDRNHPDQFVWLRGFPDMQTRHTALEGFYHSSPIWREHRTAANDTIIDVDNVLLLKPARAITGFRFDSAKRPRRDAQEQAAGVIIATVYTFDAPVDAQFVDFFEKDVAPLLREAGATLLAHLVTEPRENTFPALPVREGEHVFVWFASFADDAAYTAYHRALTKSQEGITSLVSALQMWLAKPEEVLELLPTRRSLLRFRQSGAED</sequence>
<evidence type="ECO:0000256" key="1">
    <source>
        <dbReference type="SAM" id="MobiDB-lite"/>
    </source>
</evidence>
<evidence type="ECO:0000313" key="4">
    <source>
        <dbReference type="Proteomes" id="UP000004508"/>
    </source>
</evidence>
<dbReference type="Pfam" id="PF07978">
    <property type="entry name" value="NIPSNAP"/>
    <property type="match status" value="1"/>
</dbReference>
<dbReference type="AlphaFoldDB" id="D6U8X2"/>
<dbReference type="InParanoid" id="D6U8X2"/>
<reference evidence="3 4" key="1">
    <citation type="journal article" date="2011" name="Stand. Genomic Sci.">
        <title>Non-contiguous finished genome sequence and contextual data of the filamentous soil bacterium Ktedonobacter racemifer type strain (SOSP1-21).</title>
        <authorList>
            <person name="Chang Y.J."/>
            <person name="Land M."/>
            <person name="Hauser L."/>
            <person name="Chertkov O."/>
            <person name="Del Rio T.G."/>
            <person name="Nolan M."/>
            <person name="Copeland A."/>
            <person name="Tice H."/>
            <person name="Cheng J.F."/>
            <person name="Lucas S."/>
            <person name="Han C."/>
            <person name="Goodwin L."/>
            <person name="Pitluck S."/>
            <person name="Ivanova N."/>
            <person name="Ovchinikova G."/>
            <person name="Pati A."/>
            <person name="Chen A."/>
            <person name="Palaniappan K."/>
            <person name="Mavromatis K."/>
            <person name="Liolios K."/>
            <person name="Brettin T."/>
            <person name="Fiebig A."/>
            <person name="Rohde M."/>
            <person name="Abt B."/>
            <person name="Goker M."/>
            <person name="Detter J.C."/>
            <person name="Woyke T."/>
            <person name="Bristow J."/>
            <person name="Eisen J.A."/>
            <person name="Markowitz V."/>
            <person name="Hugenholtz P."/>
            <person name="Kyrpides N.C."/>
            <person name="Klenk H.P."/>
            <person name="Lapidus A."/>
        </authorList>
    </citation>
    <scope>NUCLEOTIDE SEQUENCE [LARGE SCALE GENOMIC DNA]</scope>
    <source>
        <strain evidence="4">DSM 44963</strain>
    </source>
</reference>
<name>D6U8X2_KTERA</name>
<comment type="caution">
    <text evidence="3">The sequence shown here is derived from an EMBL/GenBank/DDBJ whole genome shotgun (WGS) entry which is preliminary data.</text>
</comment>
<dbReference type="OrthoDB" id="9809695at2"/>
<dbReference type="RefSeq" id="WP_007923692.1">
    <property type="nucleotide sequence ID" value="NZ_ADVG01000007.1"/>
</dbReference>
<feature type="region of interest" description="Disordered" evidence="1">
    <location>
        <begin position="1"/>
        <end position="21"/>
    </location>
</feature>
<dbReference type="SUPFAM" id="SSF54909">
    <property type="entry name" value="Dimeric alpha+beta barrel"/>
    <property type="match status" value="1"/>
</dbReference>
<dbReference type="Gene3D" id="3.30.70.100">
    <property type="match status" value="1"/>
</dbReference>
<evidence type="ECO:0000259" key="2">
    <source>
        <dbReference type="Pfam" id="PF07978"/>
    </source>
</evidence>
<dbReference type="Proteomes" id="UP000004508">
    <property type="component" value="Unassembled WGS sequence"/>
</dbReference>
<feature type="domain" description="NIPSNAP" evidence="2">
    <location>
        <begin position="32"/>
        <end position="121"/>
    </location>
</feature>
<organism evidence="3 4">
    <name type="scientific">Ktedonobacter racemifer DSM 44963</name>
    <dbReference type="NCBI Taxonomy" id="485913"/>
    <lineage>
        <taxon>Bacteria</taxon>
        <taxon>Bacillati</taxon>
        <taxon>Chloroflexota</taxon>
        <taxon>Ktedonobacteria</taxon>
        <taxon>Ktedonobacterales</taxon>
        <taxon>Ktedonobacteraceae</taxon>
        <taxon>Ktedonobacter</taxon>
    </lineage>
</organism>
<accession>D6U8X2</accession>